<keyword evidence="2 4" id="KW-1184">Jasmonic acid signaling pathway</keyword>
<dbReference type="GO" id="GO:0031347">
    <property type="term" value="P:regulation of defense response"/>
    <property type="evidence" value="ECO:0007669"/>
    <property type="project" value="UniProtKB-UniRule"/>
</dbReference>
<evidence type="ECO:0000256" key="1">
    <source>
        <dbReference type="ARBA" id="ARBA00008614"/>
    </source>
</evidence>
<name>A0A7I8LFR9_SPIIN</name>
<proteinExistence type="inferred from homology"/>
<dbReference type="Pfam" id="PF06200">
    <property type="entry name" value="tify"/>
    <property type="match status" value="1"/>
</dbReference>
<organism evidence="6 7">
    <name type="scientific">Spirodela intermedia</name>
    <name type="common">Intermediate duckweed</name>
    <dbReference type="NCBI Taxonomy" id="51605"/>
    <lineage>
        <taxon>Eukaryota</taxon>
        <taxon>Viridiplantae</taxon>
        <taxon>Streptophyta</taxon>
        <taxon>Embryophyta</taxon>
        <taxon>Tracheophyta</taxon>
        <taxon>Spermatophyta</taxon>
        <taxon>Magnoliopsida</taxon>
        <taxon>Liliopsida</taxon>
        <taxon>Araceae</taxon>
        <taxon>Lemnoideae</taxon>
        <taxon>Spirodela</taxon>
    </lineage>
</organism>
<comment type="domain">
    <text evidence="4">The jas domain is required for interaction with COI1.</text>
</comment>
<evidence type="ECO:0000313" key="6">
    <source>
        <dbReference type="EMBL" id="CAA7408883.1"/>
    </source>
</evidence>
<dbReference type="InterPro" id="IPR018467">
    <property type="entry name" value="CCT_CS"/>
</dbReference>
<dbReference type="PANTHER" id="PTHR33077:SF17">
    <property type="entry name" value="PROTEIN TIFY 5B"/>
    <property type="match status" value="1"/>
</dbReference>
<keyword evidence="7" id="KW-1185">Reference proteome</keyword>
<dbReference type="OrthoDB" id="782771at2759"/>
<gene>
    <name evidence="6" type="ORF">SI8410_15019561</name>
</gene>
<keyword evidence="3" id="KW-0832">Ubl conjugation</keyword>
<reference evidence="6" key="1">
    <citation type="submission" date="2020-02" db="EMBL/GenBank/DDBJ databases">
        <authorList>
            <person name="Scholz U."/>
            <person name="Mascher M."/>
            <person name="Fiebig A."/>
        </authorList>
    </citation>
    <scope>NUCLEOTIDE SEQUENCE</scope>
</reference>
<dbReference type="GO" id="GO:0005634">
    <property type="term" value="C:nucleus"/>
    <property type="evidence" value="ECO:0007669"/>
    <property type="project" value="UniProtKB-SubCell"/>
</dbReference>
<protein>
    <recommendedName>
        <fullName evidence="4">Protein TIFY</fullName>
    </recommendedName>
    <alternativeName>
        <fullName evidence="4">Jasmonate ZIM domain-containing protein</fullName>
    </alternativeName>
</protein>
<dbReference type="PROSITE" id="PS51320">
    <property type="entry name" value="TIFY"/>
    <property type="match status" value="1"/>
</dbReference>
<dbReference type="InterPro" id="IPR010399">
    <property type="entry name" value="Tify_dom"/>
</dbReference>
<evidence type="ECO:0000256" key="4">
    <source>
        <dbReference type="RuleBase" id="RU369065"/>
    </source>
</evidence>
<comment type="subcellular location">
    <subcellularLocation>
        <location evidence="4">Nucleus</location>
    </subcellularLocation>
</comment>
<feature type="domain" description="Tify" evidence="5">
    <location>
        <begin position="42"/>
        <end position="76"/>
    </location>
</feature>
<dbReference type="GO" id="GO:2000022">
    <property type="term" value="P:regulation of jasmonic acid mediated signaling pathway"/>
    <property type="evidence" value="ECO:0007669"/>
    <property type="project" value="UniProtKB-UniRule"/>
</dbReference>
<dbReference type="InterPro" id="IPR040390">
    <property type="entry name" value="TIFY/JAZ"/>
</dbReference>
<comment type="function">
    <text evidence="4">Repressor of jasmonate responses.</text>
</comment>
<keyword evidence="4" id="KW-0539">Nucleus</keyword>
<evidence type="ECO:0000313" key="7">
    <source>
        <dbReference type="Proteomes" id="UP000663760"/>
    </source>
</evidence>
<evidence type="ECO:0000256" key="3">
    <source>
        <dbReference type="ARBA" id="ARBA00022843"/>
    </source>
</evidence>
<dbReference type="Proteomes" id="UP000663760">
    <property type="component" value="Chromosome 15"/>
</dbReference>
<dbReference type="EMBL" id="LR746278">
    <property type="protein sequence ID" value="CAA7408883.1"/>
    <property type="molecule type" value="Genomic_DNA"/>
</dbReference>
<accession>A0A7I8LFR9</accession>
<dbReference type="AlphaFoldDB" id="A0A7I8LFR9"/>
<evidence type="ECO:0000259" key="5">
    <source>
        <dbReference type="PROSITE" id="PS51320"/>
    </source>
</evidence>
<dbReference type="GO" id="GO:0009611">
    <property type="term" value="P:response to wounding"/>
    <property type="evidence" value="ECO:0007669"/>
    <property type="project" value="UniProtKB-UniRule"/>
</dbReference>
<comment type="similarity">
    <text evidence="1 4">Belongs to the TIFY/JAZ family.</text>
</comment>
<evidence type="ECO:0000256" key="2">
    <source>
        <dbReference type="ARBA" id="ARBA00022819"/>
    </source>
</evidence>
<sequence>MGRWFQSGGDSNGEADTELCLRTGGTRGEHCAPPAYADGYGALSSAAPLTIFYGGQISVCYVTEAQARVIIAAAAVGRRPDAQKPQEEDPEGRRQLGVIAAVPPPQQLPSLFMKMSLKRFLQKRKARTAAAGFTRPSPYGCPQEDRCCRQQLQLHLRKQPSPLL</sequence>
<dbReference type="PANTHER" id="PTHR33077">
    <property type="entry name" value="PROTEIN TIFY 4A-RELATED-RELATED"/>
    <property type="match status" value="1"/>
</dbReference>
<dbReference type="Pfam" id="PF09425">
    <property type="entry name" value="Jas_motif"/>
    <property type="match status" value="1"/>
</dbReference>